<evidence type="ECO:0000256" key="1">
    <source>
        <dbReference type="SAM" id="SignalP"/>
    </source>
</evidence>
<dbReference type="AlphaFoldDB" id="A0A225DB81"/>
<sequence length="925" mass="102371">MRLVAVLLVAGLVSPPLFSVPPDATPPADWLVHPDGFKASVREDKSRKELTLGNGLATRVIRLAPNAATVSLDNPITGESLLRAVGPESRVTIDGVEYAVGGLSGQPVKNYLKAEWLDALRDSPDAYHFNGWKEGPIEARFPWKKRTEWLSRDLPWPPPGRHVVLEFVPPTKRPGPPAGPVLFEDHFRGPLNEAWKVHASPAHARSSFSNEGKPGEILAVPDTAVYAERGWPKGGVAVDVTVDTGDDTSSNSWGPGLALVCPDRVVCFAARPASGQFEICDPDRGEHIAGKFDRAKPVTLRARIDGGRVTFEASQDDGKTVTVVGDARLAREPTAIRVGKVGKSGRGVDYPNATGEPVRSHVRSVVIRGPEPVQKAAPRTDLPAVEIHYEIYDGLPLFSKWLVVRNGTQKPVRVNAFVSEELRLTEVESNVEAAPDRERPNLWVETDYAFGAMDAPHAVNKSVFLTTDPDYPTQVHYDRQTPCLLRCRPLAGPDQDVAPGGSLESFRTFELLLDSTERERRGLAQRRMYRTLAPWTAENPLMFHVRRADEQTIRAAIEQASEVGFEMLILSFGSGFHFESTDPLYRRKFQALAAAAREKKLALGGYSLLASRGAADPKDNTQGPPAMYGAMPCLGSKWGHAYLQQLKGFISEADLGVLEHDGSYPGDRCNSHAHPFHRGLEDSQWVQWRAITDLYKWCRAEGVYLNIPDWYFLAGGNKCGMGYCETNWSLPRAEQELIERQNIFDGTWTKTGSMGWMFVPLTEYQGGGPAATIEPLAKHLDHYEARLANLLGAGVQACYRGPRLYDTDETKALVKKWVAFYKTHREVLDGDLIHLRRANGRDWDGWLHVNPQGKEKGLAFFYNPLSEPIEREIRVPLQYTGLVDKARVSIDGATPTSVALDRTATATLKVRIPARGRTWVVFTTE</sequence>
<comment type="caution">
    <text evidence="2">The sequence shown here is derived from an EMBL/GenBank/DDBJ whole genome shotgun (WGS) entry which is preliminary data.</text>
</comment>
<evidence type="ECO:0008006" key="4">
    <source>
        <dbReference type="Google" id="ProtNLM"/>
    </source>
</evidence>
<feature type="chain" id="PRO_5012804693" description="Alpha-galactosidase" evidence="1">
    <location>
        <begin position="20"/>
        <end position="925"/>
    </location>
</feature>
<keyword evidence="3" id="KW-1185">Reference proteome</keyword>
<protein>
    <recommendedName>
        <fullName evidence="4">Alpha-galactosidase</fullName>
    </recommendedName>
</protein>
<dbReference type="OrthoDB" id="9761789at2"/>
<accession>A0A225DB81</accession>
<dbReference type="EMBL" id="NIDE01000017">
    <property type="protein sequence ID" value="OWK35798.1"/>
    <property type="molecule type" value="Genomic_DNA"/>
</dbReference>
<gene>
    <name evidence="2" type="ORF">FRUB_08361</name>
</gene>
<name>A0A225DB81_9BACT</name>
<feature type="signal peptide" evidence="1">
    <location>
        <begin position="1"/>
        <end position="19"/>
    </location>
</feature>
<organism evidence="2 3">
    <name type="scientific">Fimbriiglobus ruber</name>
    <dbReference type="NCBI Taxonomy" id="1908690"/>
    <lineage>
        <taxon>Bacteria</taxon>
        <taxon>Pseudomonadati</taxon>
        <taxon>Planctomycetota</taxon>
        <taxon>Planctomycetia</taxon>
        <taxon>Gemmatales</taxon>
        <taxon>Gemmataceae</taxon>
        <taxon>Fimbriiglobus</taxon>
    </lineage>
</organism>
<proteinExistence type="predicted"/>
<dbReference type="Proteomes" id="UP000214646">
    <property type="component" value="Unassembled WGS sequence"/>
</dbReference>
<evidence type="ECO:0000313" key="2">
    <source>
        <dbReference type="EMBL" id="OWK35798.1"/>
    </source>
</evidence>
<dbReference type="RefSeq" id="WP_088258913.1">
    <property type="nucleotide sequence ID" value="NZ_NIDE01000017.1"/>
</dbReference>
<keyword evidence="1" id="KW-0732">Signal</keyword>
<evidence type="ECO:0000313" key="3">
    <source>
        <dbReference type="Proteomes" id="UP000214646"/>
    </source>
</evidence>
<reference evidence="3" key="1">
    <citation type="submission" date="2017-06" db="EMBL/GenBank/DDBJ databases">
        <title>Genome analysis of Fimbriiglobus ruber SP5, the first member of the order Planctomycetales with confirmed chitinolytic capability.</title>
        <authorList>
            <person name="Ravin N.V."/>
            <person name="Rakitin A.L."/>
            <person name="Ivanova A.A."/>
            <person name="Beletsky A.V."/>
            <person name="Kulichevskaya I.S."/>
            <person name="Mardanov A.V."/>
            <person name="Dedysh S.N."/>
        </authorList>
    </citation>
    <scope>NUCLEOTIDE SEQUENCE [LARGE SCALE GENOMIC DNA]</scope>
    <source>
        <strain evidence="3">SP5</strain>
    </source>
</reference>